<protein>
    <submittedName>
        <fullName evidence="1">Uncharacterized protein</fullName>
    </submittedName>
</protein>
<sequence length="90" mass="10377">MSVVLRHFRISRDDKLDPVEEDLFEAIVSILIEENGGLRRLSTEIPPSEVKGDRSKSVLFDACGLDKAMQSLETEHNWNREKNWELISHV</sequence>
<reference evidence="2" key="1">
    <citation type="submission" date="2016-06" db="EMBL/GenBank/DDBJ databases">
        <title>Parallel loss of symbiosis genes in relatives of nitrogen-fixing non-legume Parasponia.</title>
        <authorList>
            <person name="Van Velzen R."/>
            <person name="Holmer R."/>
            <person name="Bu F."/>
            <person name="Rutten L."/>
            <person name="Van Zeijl A."/>
            <person name="Liu W."/>
            <person name="Santuari L."/>
            <person name="Cao Q."/>
            <person name="Sharma T."/>
            <person name="Shen D."/>
            <person name="Roswanjaya Y."/>
            <person name="Wardhani T."/>
            <person name="Kalhor M.S."/>
            <person name="Jansen J."/>
            <person name="Van den Hoogen J."/>
            <person name="Gungor B."/>
            <person name="Hartog M."/>
            <person name="Hontelez J."/>
            <person name="Verver J."/>
            <person name="Yang W.-C."/>
            <person name="Schijlen E."/>
            <person name="Repin R."/>
            <person name="Schilthuizen M."/>
            <person name="Schranz E."/>
            <person name="Heidstra R."/>
            <person name="Miyata K."/>
            <person name="Fedorova E."/>
            <person name="Kohlen W."/>
            <person name="Bisseling T."/>
            <person name="Smit S."/>
            <person name="Geurts R."/>
        </authorList>
    </citation>
    <scope>NUCLEOTIDE SEQUENCE [LARGE SCALE GENOMIC DNA]</scope>
    <source>
        <strain evidence="2">cv. WU1-14</strain>
    </source>
</reference>
<evidence type="ECO:0000313" key="2">
    <source>
        <dbReference type="Proteomes" id="UP000237105"/>
    </source>
</evidence>
<gene>
    <name evidence="1" type="ORF">PanWU01x14_308840</name>
</gene>
<proteinExistence type="predicted"/>
<name>A0A2P5AQT2_PARAD</name>
<dbReference type="OrthoDB" id="1689146at2759"/>
<dbReference type="AlphaFoldDB" id="A0A2P5AQT2"/>
<evidence type="ECO:0000313" key="1">
    <source>
        <dbReference type="EMBL" id="PON38909.1"/>
    </source>
</evidence>
<comment type="caution">
    <text evidence="1">The sequence shown here is derived from an EMBL/GenBank/DDBJ whole genome shotgun (WGS) entry which is preliminary data.</text>
</comment>
<accession>A0A2P5AQT2</accession>
<dbReference type="EMBL" id="JXTB01000481">
    <property type="protein sequence ID" value="PON38909.1"/>
    <property type="molecule type" value="Genomic_DNA"/>
</dbReference>
<keyword evidence="2" id="KW-1185">Reference proteome</keyword>
<dbReference type="Proteomes" id="UP000237105">
    <property type="component" value="Unassembled WGS sequence"/>
</dbReference>
<organism evidence="1 2">
    <name type="scientific">Parasponia andersonii</name>
    <name type="common">Sponia andersonii</name>
    <dbReference type="NCBI Taxonomy" id="3476"/>
    <lineage>
        <taxon>Eukaryota</taxon>
        <taxon>Viridiplantae</taxon>
        <taxon>Streptophyta</taxon>
        <taxon>Embryophyta</taxon>
        <taxon>Tracheophyta</taxon>
        <taxon>Spermatophyta</taxon>
        <taxon>Magnoliopsida</taxon>
        <taxon>eudicotyledons</taxon>
        <taxon>Gunneridae</taxon>
        <taxon>Pentapetalae</taxon>
        <taxon>rosids</taxon>
        <taxon>fabids</taxon>
        <taxon>Rosales</taxon>
        <taxon>Cannabaceae</taxon>
        <taxon>Parasponia</taxon>
    </lineage>
</organism>